<dbReference type="Proteomes" id="UP000683925">
    <property type="component" value="Unassembled WGS sequence"/>
</dbReference>
<evidence type="ECO:0000313" key="1">
    <source>
        <dbReference type="EMBL" id="CAD8143310.1"/>
    </source>
</evidence>
<reference evidence="1" key="1">
    <citation type="submission" date="2021-01" db="EMBL/GenBank/DDBJ databases">
        <authorList>
            <consortium name="Genoscope - CEA"/>
            <person name="William W."/>
        </authorList>
    </citation>
    <scope>NUCLEOTIDE SEQUENCE</scope>
</reference>
<organism evidence="1 2">
    <name type="scientific">Paramecium octaurelia</name>
    <dbReference type="NCBI Taxonomy" id="43137"/>
    <lineage>
        <taxon>Eukaryota</taxon>
        <taxon>Sar</taxon>
        <taxon>Alveolata</taxon>
        <taxon>Ciliophora</taxon>
        <taxon>Intramacronucleata</taxon>
        <taxon>Oligohymenophorea</taxon>
        <taxon>Peniculida</taxon>
        <taxon>Parameciidae</taxon>
        <taxon>Paramecium</taxon>
    </lineage>
</organism>
<evidence type="ECO:0000313" key="2">
    <source>
        <dbReference type="Proteomes" id="UP000683925"/>
    </source>
</evidence>
<gene>
    <name evidence="1" type="ORF">POCTA_138.1.T0140443</name>
</gene>
<dbReference type="EMBL" id="CAJJDP010000014">
    <property type="protein sequence ID" value="CAD8143310.1"/>
    <property type="molecule type" value="Genomic_DNA"/>
</dbReference>
<proteinExistence type="predicted"/>
<name>A0A8S1STP9_PAROT</name>
<accession>A0A8S1STP9</accession>
<dbReference type="AlphaFoldDB" id="A0A8S1STP9"/>
<keyword evidence="2" id="KW-1185">Reference proteome</keyword>
<comment type="caution">
    <text evidence="1">The sequence shown here is derived from an EMBL/GenBank/DDBJ whole genome shotgun (WGS) entry which is preliminary data.</text>
</comment>
<protein>
    <submittedName>
        <fullName evidence="1">Uncharacterized protein</fullName>
    </submittedName>
</protein>
<sequence length="67" mass="8000">MQENGVDGNIVNFFFYNKDLINHQKGSECSIRFQNVRIIGLDEIDWRKMRYIIVIHSCDEFLIRSYG</sequence>